<evidence type="ECO:0000313" key="2">
    <source>
        <dbReference type="Proteomes" id="UP000423413"/>
    </source>
</evidence>
<proteinExistence type="predicted"/>
<dbReference type="InterPro" id="IPR036231">
    <property type="entry name" value="Avirulence_B/C_sf"/>
</dbReference>
<dbReference type="InterPro" id="IPR053495">
    <property type="entry name" value="AvrB/C-like"/>
</dbReference>
<dbReference type="Pfam" id="PF05394">
    <property type="entry name" value="AvrB_AvrC"/>
    <property type="match status" value="1"/>
</dbReference>
<dbReference type="InterPro" id="IPR008798">
    <property type="entry name" value="Avirulence_B/C"/>
</dbReference>
<name>A0AAE6QGD4_9PSED</name>
<dbReference type="RefSeq" id="WP_080267796.1">
    <property type="nucleotide sequence ID" value="NZ_CP046441.1"/>
</dbReference>
<dbReference type="Proteomes" id="UP000423413">
    <property type="component" value="Chromosome"/>
</dbReference>
<dbReference type="NCBIfam" id="NF041403">
    <property type="entry name" value="XopAH"/>
    <property type="match status" value="1"/>
</dbReference>
<sequence>MGCVSSKGNPVLSPQASFNDASRTFFRALPGPAARQLQVYDQCLIGAARWPDDSSKSSTPENRAYCQSMYNSIRSAGGEISSGRITSFDELWGRATEWRLSKLQRGAPSYSAFASERTSNTDAVTPLVKPYKSVIARVVSHKDARDETMRDNLFGDLHVKAYRQTARLNGNIIPLNTFRVATDTAYLRGRVAQLRRELGAEAIEQHLRRYNPDRIDHTDAYYLPIIKNHLNNLYRRATSSDLRRADLIDLIARTHWWAASAMPDQRGSAAKAEFAARAIASAHGIELPPFRNGKVSDIEAMLSGEEEFVGKYVSLLDSDCF</sequence>
<reference evidence="1 2" key="1">
    <citation type="submission" date="2019-11" db="EMBL/GenBank/DDBJ databases">
        <title>Complete genome sequence of Pseudomonas syringae pv. coronafaciens isolate B19001 originated in imported oat cereal.</title>
        <authorList>
            <person name="Kim S.M."/>
            <person name="Lee B.C."/>
            <person name="Seo S.J."/>
            <person name="Lee J.E."/>
            <person name="Choi N.J."/>
            <person name="Park J.H."/>
        </authorList>
    </citation>
    <scope>NUCLEOTIDE SEQUENCE [LARGE SCALE GENOMIC DNA]</scope>
    <source>
        <strain evidence="1 2">B19001</strain>
    </source>
</reference>
<protein>
    <submittedName>
        <fullName evidence="1">Avirulence protein</fullName>
    </submittedName>
</protein>
<accession>A0AAE6QGD4</accession>
<dbReference type="SUPFAM" id="SSF103383">
    <property type="entry name" value="Antivirulence factor"/>
    <property type="match status" value="1"/>
</dbReference>
<dbReference type="AlphaFoldDB" id="A0AAE6QGD4"/>
<evidence type="ECO:0000313" key="1">
    <source>
        <dbReference type="EMBL" id="QGT82172.1"/>
    </source>
</evidence>
<gene>
    <name evidence="1" type="ORF">GMO17_13755</name>
</gene>
<dbReference type="Gene3D" id="1.10.3290.20">
    <property type="match status" value="2"/>
</dbReference>
<dbReference type="EMBL" id="CP046441">
    <property type="protein sequence ID" value="QGT82172.1"/>
    <property type="molecule type" value="Genomic_DNA"/>
</dbReference>
<organism evidence="1 2">
    <name type="scientific">Pseudomonas coronafaciens pv. coronafaciens</name>
    <dbReference type="NCBI Taxonomy" id="235275"/>
    <lineage>
        <taxon>Bacteria</taxon>
        <taxon>Pseudomonadati</taxon>
        <taxon>Pseudomonadota</taxon>
        <taxon>Gammaproteobacteria</taxon>
        <taxon>Pseudomonadales</taxon>
        <taxon>Pseudomonadaceae</taxon>
        <taxon>Pseudomonas</taxon>
        <taxon>Pseudomonas coronafaciens</taxon>
    </lineage>
</organism>